<keyword evidence="1" id="KW-0560">Oxidoreductase</keyword>
<dbReference type="InterPro" id="IPR036188">
    <property type="entry name" value="FAD/NAD-bd_sf"/>
</dbReference>
<reference evidence="4" key="1">
    <citation type="submission" date="2016-10" db="EMBL/GenBank/DDBJ databases">
        <authorList>
            <person name="Varghese N."/>
            <person name="Submissions S."/>
        </authorList>
    </citation>
    <scope>NUCLEOTIDE SEQUENCE [LARGE SCALE GENOMIC DNA]</scope>
    <source>
        <strain evidence="4">DSM 17038</strain>
    </source>
</reference>
<dbReference type="PANTHER" id="PTHR13847">
    <property type="entry name" value="SARCOSINE DEHYDROGENASE-RELATED"/>
    <property type="match status" value="1"/>
</dbReference>
<dbReference type="GO" id="GO:0005737">
    <property type="term" value="C:cytoplasm"/>
    <property type="evidence" value="ECO:0007669"/>
    <property type="project" value="TreeGrafter"/>
</dbReference>
<keyword evidence="4" id="KW-1185">Reference proteome</keyword>
<dbReference type="EMBL" id="FOOX01000008">
    <property type="protein sequence ID" value="SFG72634.1"/>
    <property type="molecule type" value="Genomic_DNA"/>
</dbReference>
<sequence length="382" mass="41750">MTKTADAIVIGGGIIGCSTAYNLAKLGCKKVVLIEEKYLASGATGRCGAGVRMQWGTEPNCLLSRDSIHMFENLEEELGYSDSIEFKQSGYLLLAYNEKAVEQFHKNLGLQHKLGIPSRWVTPEEAGELVPHLNLQGLHGATFCAQDGHCNPFKATDAYAVAAKRLGVEILTYTRVTNLLKDGDNIKGVETTAGTIEAPMVISCAGSYTRELGRMVGVDIPVHPERHQILVTEPVEPLQGPMVMSFYHGIYCQQVPHGGFVMGLGDPNEVKDYNTDSTWHFMQEMAAKITFILPVLKELRVVRQWAGLYDLTPDKTQILGAVAEVPGFFVAAGFSGHGFMIAPVVGKLMAEVMLGKEPDYPIDMYGFQRFASGDLYVEPSVV</sequence>
<dbReference type="AlphaFoldDB" id="A0A1I2U676"/>
<dbReference type="Gene3D" id="3.30.9.10">
    <property type="entry name" value="D-Amino Acid Oxidase, subunit A, domain 2"/>
    <property type="match status" value="1"/>
</dbReference>
<organism evidence="3 4">
    <name type="scientific">Desulfotruncus arcticus DSM 17038</name>
    <dbReference type="NCBI Taxonomy" id="1121424"/>
    <lineage>
        <taxon>Bacteria</taxon>
        <taxon>Bacillati</taxon>
        <taxon>Bacillota</taxon>
        <taxon>Clostridia</taxon>
        <taxon>Eubacteriales</taxon>
        <taxon>Desulfallaceae</taxon>
        <taxon>Desulfotruncus</taxon>
    </lineage>
</organism>
<evidence type="ECO:0000313" key="4">
    <source>
        <dbReference type="Proteomes" id="UP000199337"/>
    </source>
</evidence>
<evidence type="ECO:0000313" key="3">
    <source>
        <dbReference type="EMBL" id="SFG72634.1"/>
    </source>
</evidence>
<dbReference type="STRING" id="341036.SAMN05660649_02526"/>
<feature type="domain" description="FAD dependent oxidoreductase" evidence="2">
    <location>
        <begin position="6"/>
        <end position="351"/>
    </location>
</feature>
<dbReference type="OrthoDB" id="9794226at2"/>
<name>A0A1I2U676_9FIRM</name>
<dbReference type="Pfam" id="PF01266">
    <property type="entry name" value="DAO"/>
    <property type="match status" value="1"/>
</dbReference>
<dbReference type="InterPro" id="IPR006076">
    <property type="entry name" value="FAD-dep_OxRdtase"/>
</dbReference>
<proteinExistence type="predicted"/>
<dbReference type="SUPFAM" id="SSF54373">
    <property type="entry name" value="FAD-linked reductases, C-terminal domain"/>
    <property type="match status" value="1"/>
</dbReference>
<gene>
    <name evidence="3" type="ORF">SAMN05660649_02526</name>
</gene>
<dbReference type="PANTHER" id="PTHR13847:SF287">
    <property type="entry name" value="FAD-DEPENDENT OXIDOREDUCTASE DOMAIN-CONTAINING PROTEIN 1"/>
    <property type="match status" value="1"/>
</dbReference>
<accession>A0A1I2U676</accession>
<evidence type="ECO:0000259" key="2">
    <source>
        <dbReference type="Pfam" id="PF01266"/>
    </source>
</evidence>
<dbReference type="PROSITE" id="PS51257">
    <property type="entry name" value="PROKAR_LIPOPROTEIN"/>
    <property type="match status" value="1"/>
</dbReference>
<protein>
    <submittedName>
        <fullName evidence="3">Sarcosine oxidase subunit beta</fullName>
    </submittedName>
</protein>
<evidence type="ECO:0000256" key="1">
    <source>
        <dbReference type="ARBA" id="ARBA00023002"/>
    </source>
</evidence>
<dbReference type="Proteomes" id="UP000199337">
    <property type="component" value="Unassembled WGS sequence"/>
</dbReference>
<dbReference type="SUPFAM" id="SSF51905">
    <property type="entry name" value="FAD/NAD(P)-binding domain"/>
    <property type="match status" value="1"/>
</dbReference>
<dbReference type="Gene3D" id="3.50.50.60">
    <property type="entry name" value="FAD/NAD(P)-binding domain"/>
    <property type="match status" value="1"/>
</dbReference>
<dbReference type="GO" id="GO:0016491">
    <property type="term" value="F:oxidoreductase activity"/>
    <property type="evidence" value="ECO:0007669"/>
    <property type="project" value="UniProtKB-KW"/>
</dbReference>
<dbReference type="RefSeq" id="WP_092471722.1">
    <property type="nucleotide sequence ID" value="NZ_FOOX01000008.1"/>
</dbReference>